<sequence>MPIKPGSPYFLQNTGNGPAFPEYWATLGIIPPIHPPPPVPVRGGTKDMRIPVIFKPAINAPPVPNLYEIEILSANVGNDKATPQEPVRLQPHGAVPQVWELHSVPKEEDIYEIHLPDSLDSWTLPPYGNPEDLPPVGLHTALPGPHPGEGGHQWKLIPAD</sequence>
<dbReference type="Proteomes" id="UP000383932">
    <property type="component" value="Unassembled WGS sequence"/>
</dbReference>
<keyword evidence="3" id="KW-1185">Reference proteome</keyword>
<proteinExistence type="predicted"/>
<reference evidence="2 3" key="1">
    <citation type="journal article" date="2019" name="Fungal Biol. Biotechnol.">
        <title>Draft genome sequence of fastidious pathogen Ceratobasidium theobromae, which causes vascular-streak dieback in Theobroma cacao.</title>
        <authorList>
            <person name="Ali S.S."/>
            <person name="Asman A."/>
            <person name="Shao J."/>
            <person name="Firmansyah A.P."/>
            <person name="Susilo A.W."/>
            <person name="Rosmana A."/>
            <person name="McMahon P."/>
            <person name="Junaid M."/>
            <person name="Guest D."/>
            <person name="Kheng T.Y."/>
            <person name="Meinhardt L.W."/>
            <person name="Bailey B.A."/>
        </authorList>
    </citation>
    <scope>NUCLEOTIDE SEQUENCE [LARGE SCALE GENOMIC DNA]</scope>
    <source>
        <strain evidence="2 3">CT2</strain>
    </source>
</reference>
<dbReference type="EMBL" id="SSOP01000166">
    <property type="protein sequence ID" value="KAB5590480.1"/>
    <property type="molecule type" value="Genomic_DNA"/>
</dbReference>
<feature type="region of interest" description="Disordered" evidence="1">
    <location>
        <begin position="137"/>
        <end position="160"/>
    </location>
</feature>
<evidence type="ECO:0000313" key="2">
    <source>
        <dbReference type="EMBL" id="KAB5590480.1"/>
    </source>
</evidence>
<evidence type="ECO:0000313" key="3">
    <source>
        <dbReference type="Proteomes" id="UP000383932"/>
    </source>
</evidence>
<comment type="caution">
    <text evidence="2">The sequence shown here is derived from an EMBL/GenBank/DDBJ whole genome shotgun (WGS) entry which is preliminary data.</text>
</comment>
<accession>A0A5N5QFG5</accession>
<protein>
    <submittedName>
        <fullName evidence="2">Uncharacterized protein</fullName>
    </submittedName>
</protein>
<organism evidence="2 3">
    <name type="scientific">Ceratobasidium theobromae</name>
    <dbReference type="NCBI Taxonomy" id="1582974"/>
    <lineage>
        <taxon>Eukaryota</taxon>
        <taxon>Fungi</taxon>
        <taxon>Dikarya</taxon>
        <taxon>Basidiomycota</taxon>
        <taxon>Agaricomycotina</taxon>
        <taxon>Agaricomycetes</taxon>
        <taxon>Cantharellales</taxon>
        <taxon>Ceratobasidiaceae</taxon>
        <taxon>Ceratobasidium</taxon>
    </lineage>
</organism>
<name>A0A5N5QFG5_9AGAM</name>
<dbReference type="AlphaFoldDB" id="A0A5N5QFG5"/>
<gene>
    <name evidence="2" type="ORF">CTheo_6062</name>
</gene>
<evidence type="ECO:0000256" key="1">
    <source>
        <dbReference type="SAM" id="MobiDB-lite"/>
    </source>
</evidence>